<dbReference type="EMBL" id="CP042829">
    <property type="protein sequence ID" value="QFG03211.1"/>
    <property type="molecule type" value="Genomic_DNA"/>
</dbReference>
<keyword evidence="2" id="KW-0479">Metal-binding</keyword>
<evidence type="ECO:0000313" key="7">
    <source>
        <dbReference type="Proteomes" id="UP000326331"/>
    </source>
</evidence>
<dbReference type="Gene3D" id="3.50.50.60">
    <property type="entry name" value="FAD/NAD(P)-binding domain"/>
    <property type="match status" value="1"/>
</dbReference>
<proteinExistence type="predicted"/>
<evidence type="ECO:0000256" key="4">
    <source>
        <dbReference type="ARBA" id="ARBA00023004"/>
    </source>
</evidence>
<reference evidence="6 7" key="1">
    <citation type="submission" date="2019-08" db="EMBL/GenBank/DDBJ databases">
        <authorList>
            <person name="Toschakov S.V."/>
        </authorList>
    </citation>
    <scope>NUCLEOTIDE SEQUENCE [LARGE SCALE GENOMIC DNA]</scope>
    <source>
        <strain evidence="6 7">3753O</strain>
    </source>
</reference>
<keyword evidence="5" id="KW-0411">Iron-sulfur</keyword>
<keyword evidence="7" id="KW-1185">Reference proteome</keyword>
<dbReference type="SUPFAM" id="SSF51905">
    <property type="entry name" value="FAD/NAD(P)-binding domain"/>
    <property type="match status" value="1"/>
</dbReference>
<accession>A0ABX6C1Q1</accession>
<keyword evidence="1" id="KW-0004">4Fe-4S</keyword>
<evidence type="ECO:0000313" key="6">
    <source>
        <dbReference type="EMBL" id="QFG03211.1"/>
    </source>
</evidence>
<dbReference type="PANTHER" id="PTHR43498">
    <property type="entry name" value="FERREDOXIN:COB-COM HETERODISULFIDE REDUCTASE SUBUNIT A"/>
    <property type="match status" value="1"/>
</dbReference>
<dbReference type="PANTHER" id="PTHR43498:SF1">
    <property type="entry name" value="COB--COM HETERODISULFIDE REDUCTASE IRON-SULFUR SUBUNIT A"/>
    <property type="match status" value="1"/>
</dbReference>
<reference evidence="6 7" key="2">
    <citation type="submission" date="2019-10" db="EMBL/GenBank/DDBJ databases">
        <title>Thermopilla bonchosmolovskayae gen. nov., sp. nov., a moderately thermophilic Chloroflexi bacterium from a Chukotka hot spring (Arctic, Russia), representing a novel classis Thermopillaia, which include previously uncultivated lineage OLB14.</title>
        <authorList>
            <person name="Kochetkova T.V."/>
            <person name="Zayulina K.S."/>
            <person name="Zhigarkov V.S."/>
            <person name="Minaev N.V."/>
            <person name="Novikov A."/>
            <person name="Toshchakov S.V."/>
            <person name="Elcheninov A.G."/>
            <person name="Kublanov I.V."/>
        </authorList>
    </citation>
    <scope>NUCLEOTIDE SEQUENCE [LARGE SCALE GENOMIC DNA]</scope>
    <source>
        <strain evidence="6 7">3753O</strain>
    </source>
</reference>
<evidence type="ECO:0000256" key="5">
    <source>
        <dbReference type="ARBA" id="ARBA00023014"/>
    </source>
</evidence>
<evidence type="ECO:0000256" key="1">
    <source>
        <dbReference type="ARBA" id="ARBA00022485"/>
    </source>
</evidence>
<keyword evidence="4" id="KW-0408">Iron</keyword>
<gene>
    <name evidence="6" type="ORF">Tbon_07850</name>
</gene>
<keyword evidence="3" id="KW-0560">Oxidoreductase</keyword>
<sequence length="427" mass="45775">MRGVSTAFIVEPERRVPVIAETDVLVVGGGAAGIAAAVAAARQGARAMLVERYGSLGGLATNGLIILLLTLDDGRGRQVVAGLCQEMVDRLTARGACIAPPREEWGSPDPALIEKYRRLGLVWGSGPHVVRYSAAYDPEEFRVEADRLVLEAGVDLRFHRWAVGVRKEGGRITHVIFESKAGREAVACGAVVDATGDADIAVLAGEPVERELVHPWLWFRTANVDEAAAEASPLRPTYYRTVHPGGYLHPWGAAERIGRAIDATNPDDLTYAEVECRRLARAELDRLRGQAAGFERAWLAGFAATLGITESRRLVGRHQLSREEMDCHLEDVVAVTGHWTKYGAVYEIPWRSLTAAGTANLAAAGRCISVDHRVHHATKEIPACFATGEAAGVGAALALERGCGLAEVEVSTLQARLRAAGAWLPGP</sequence>
<protein>
    <submittedName>
        <fullName evidence="6">FAD-dependent oxidoreductase</fullName>
    </submittedName>
</protein>
<dbReference type="InterPro" id="IPR039650">
    <property type="entry name" value="HdrA-like"/>
</dbReference>
<dbReference type="InterPro" id="IPR036188">
    <property type="entry name" value="FAD/NAD-bd_sf"/>
</dbReference>
<organism evidence="6 7">
    <name type="scientific">Tepidiforma bonchosmolovskayae</name>
    <dbReference type="NCBI Taxonomy" id="2601677"/>
    <lineage>
        <taxon>Bacteria</taxon>
        <taxon>Bacillati</taxon>
        <taxon>Chloroflexota</taxon>
        <taxon>Tepidiformia</taxon>
        <taxon>Tepidiformales</taxon>
        <taxon>Tepidiformaceae</taxon>
        <taxon>Tepidiforma</taxon>
    </lineage>
</organism>
<dbReference type="PRINTS" id="PR00469">
    <property type="entry name" value="PNDRDTASEII"/>
</dbReference>
<evidence type="ECO:0000256" key="3">
    <source>
        <dbReference type="ARBA" id="ARBA00023002"/>
    </source>
</evidence>
<name>A0ABX6C1Q1_9CHLR</name>
<evidence type="ECO:0000256" key="2">
    <source>
        <dbReference type="ARBA" id="ARBA00022723"/>
    </source>
</evidence>
<dbReference type="Proteomes" id="UP000326331">
    <property type="component" value="Chromosome"/>
</dbReference>
<dbReference type="Pfam" id="PF12831">
    <property type="entry name" value="FAD_oxidored"/>
    <property type="match status" value="1"/>
</dbReference>